<sequence length="44" mass="5020">MSFCPGSPPHTREKAFITVPKTFIIRITPAYAGKSNYRSNYIEE</sequence>
<comment type="caution">
    <text evidence="1">The sequence shown here is derived from an EMBL/GenBank/DDBJ whole genome shotgun (WGS) entry which is preliminary data.</text>
</comment>
<gene>
    <name evidence="1" type="ORF">HMPREF3187_01274</name>
</gene>
<dbReference type="AlphaFoldDB" id="A0A133XU95"/>
<accession>A0A133XU95</accession>
<dbReference type="EMBL" id="LSCQ01000074">
    <property type="protein sequence ID" value="KXB34506.1"/>
    <property type="molecule type" value="Genomic_DNA"/>
</dbReference>
<dbReference type="Proteomes" id="UP000070422">
    <property type="component" value="Unassembled WGS sequence"/>
</dbReference>
<dbReference type="PATRIC" id="fig|87541.4.peg.1258"/>
<proteinExistence type="predicted"/>
<name>A0A133XU95_9LACT</name>
<protein>
    <submittedName>
        <fullName evidence="1">Uncharacterized protein</fullName>
    </submittedName>
</protein>
<reference evidence="1 2" key="1">
    <citation type="submission" date="2016-01" db="EMBL/GenBank/DDBJ databases">
        <authorList>
            <person name="Oliw E.H."/>
        </authorList>
    </citation>
    <scope>NUCLEOTIDE SEQUENCE [LARGE SCALE GENOMIC DNA]</scope>
    <source>
        <strain evidence="1 2">KA00635</strain>
    </source>
</reference>
<organism evidence="1 2">
    <name type="scientific">Aerococcus christensenii</name>
    <dbReference type="NCBI Taxonomy" id="87541"/>
    <lineage>
        <taxon>Bacteria</taxon>
        <taxon>Bacillati</taxon>
        <taxon>Bacillota</taxon>
        <taxon>Bacilli</taxon>
        <taxon>Lactobacillales</taxon>
        <taxon>Aerococcaceae</taxon>
        <taxon>Aerococcus</taxon>
    </lineage>
</organism>
<evidence type="ECO:0000313" key="2">
    <source>
        <dbReference type="Proteomes" id="UP000070422"/>
    </source>
</evidence>
<evidence type="ECO:0000313" key="1">
    <source>
        <dbReference type="EMBL" id="KXB34506.1"/>
    </source>
</evidence>